<comment type="caution">
    <text evidence="6">The sequence shown here is derived from an EMBL/GenBank/DDBJ whole genome shotgun (WGS) entry which is preliminary data.</text>
</comment>
<feature type="transmembrane region" description="Helical" evidence="5">
    <location>
        <begin position="289"/>
        <end position="309"/>
    </location>
</feature>
<evidence type="ECO:0000256" key="2">
    <source>
        <dbReference type="ARBA" id="ARBA00022692"/>
    </source>
</evidence>
<keyword evidence="2 5" id="KW-0812">Transmembrane</keyword>
<dbReference type="PANTHER" id="PTHR31851">
    <property type="entry name" value="FE(2+)/MN(2+) TRANSPORTER PCL1"/>
    <property type="match status" value="1"/>
</dbReference>
<evidence type="ECO:0000256" key="5">
    <source>
        <dbReference type="SAM" id="Phobius"/>
    </source>
</evidence>
<dbReference type="GO" id="GO:0005384">
    <property type="term" value="F:manganese ion transmembrane transporter activity"/>
    <property type="evidence" value="ECO:0007669"/>
    <property type="project" value="InterPro"/>
</dbReference>
<evidence type="ECO:0000256" key="4">
    <source>
        <dbReference type="ARBA" id="ARBA00023136"/>
    </source>
</evidence>
<evidence type="ECO:0000256" key="3">
    <source>
        <dbReference type="ARBA" id="ARBA00022989"/>
    </source>
</evidence>
<comment type="subcellular location">
    <subcellularLocation>
        <location evidence="1">Endomembrane system</location>
        <topology evidence="1">Multi-pass membrane protein</topology>
    </subcellularLocation>
</comment>
<dbReference type="GO" id="GO:0012505">
    <property type="term" value="C:endomembrane system"/>
    <property type="evidence" value="ECO:0007669"/>
    <property type="project" value="UniProtKB-SubCell"/>
</dbReference>
<keyword evidence="3 5" id="KW-1133">Transmembrane helix</keyword>
<dbReference type="EMBL" id="PGFG01000001">
    <property type="protein sequence ID" value="PJJ76064.1"/>
    <property type="molecule type" value="Genomic_DNA"/>
</dbReference>
<proteinExistence type="predicted"/>
<dbReference type="Proteomes" id="UP000230000">
    <property type="component" value="Unassembled WGS sequence"/>
</dbReference>
<organism evidence="6 7">
    <name type="scientific">Thermoflavifilum aggregans</name>
    <dbReference type="NCBI Taxonomy" id="454188"/>
    <lineage>
        <taxon>Bacteria</taxon>
        <taxon>Pseudomonadati</taxon>
        <taxon>Bacteroidota</taxon>
        <taxon>Chitinophagia</taxon>
        <taxon>Chitinophagales</taxon>
        <taxon>Chitinophagaceae</taxon>
        <taxon>Thermoflavifilum</taxon>
    </lineage>
</organism>
<dbReference type="InterPro" id="IPR009078">
    <property type="entry name" value="Ferritin-like_SF"/>
</dbReference>
<evidence type="ECO:0000313" key="7">
    <source>
        <dbReference type="Proteomes" id="UP000230000"/>
    </source>
</evidence>
<sequence length="370" mass="41012">MVSQSVYRTWLKYLQDEVDAAFLYQKLAEATPASRKKESYRMLHDIENRHQAAWLNLLQEHGIEVKNIKPSLKARLMAAISRWTGVEWLSYVMLKEEGNEVKTYLQLYRQAPDDSTRSIAIRLAQDSAGHASELNQLLGEQAEPWHSTAGTGGMLRNVVYGFNDGLTANFGLVAGVIGAQASAHFILISGLAGLVADALSMGSSGFLAAQSEREVYTHEIEMEAEEIKLMPELEKEELAAIYQAKGMDAAAARELADEVMKHPEKALEEQVHEELGIGEQRITPFREGWVTGLSTAVGAFIPVFPFLFWQGKLAIWLSIVLSMLSHFAVGAARSFFTGRNLWRSGMEMFVVGMGVAGIGYLLGDLIIRIF</sequence>
<keyword evidence="4 5" id="KW-0472">Membrane</keyword>
<dbReference type="OrthoDB" id="188924at2"/>
<dbReference type="RefSeq" id="WP_157853854.1">
    <property type="nucleotide sequence ID" value="NZ_PGFG01000001.1"/>
</dbReference>
<reference evidence="6 7" key="1">
    <citation type="submission" date="2017-11" db="EMBL/GenBank/DDBJ databases">
        <title>Genomic Encyclopedia of Archaeal and Bacterial Type Strains, Phase II (KMG-II): From Individual Species to Whole Genera.</title>
        <authorList>
            <person name="Goeker M."/>
        </authorList>
    </citation>
    <scope>NUCLEOTIDE SEQUENCE [LARGE SCALE GENOMIC DNA]</scope>
    <source>
        <strain evidence="6 7">DSM 27268</strain>
    </source>
</reference>
<accession>A0A2M9CVZ7</accession>
<keyword evidence="7" id="KW-1185">Reference proteome</keyword>
<feature type="transmembrane region" description="Helical" evidence="5">
    <location>
        <begin position="315"/>
        <end position="336"/>
    </location>
</feature>
<dbReference type="InterPro" id="IPR012347">
    <property type="entry name" value="Ferritin-like"/>
</dbReference>
<dbReference type="InterPro" id="IPR008217">
    <property type="entry name" value="Ccc1_fam"/>
</dbReference>
<dbReference type="Gene3D" id="1.20.1260.10">
    <property type="match status" value="1"/>
</dbReference>
<protein>
    <submittedName>
        <fullName evidence="6">Putative membrane protein (TIGR00267 family)</fullName>
    </submittedName>
</protein>
<evidence type="ECO:0000256" key="1">
    <source>
        <dbReference type="ARBA" id="ARBA00004127"/>
    </source>
</evidence>
<feature type="transmembrane region" description="Helical" evidence="5">
    <location>
        <begin position="348"/>
        <end position="367"/>
    </location>
</feature>
<dbReference type="SUPFAM" id="SSF47240">
    <property type="entry name" value="Ferritin-like"/>
    <property type="match status" value="1"/>
</dbReference>
<dbReference type="Pfam" id="PF01988">
    <property type="entry name" value="VIT1"/>
    <property type="match status" value="1"/>
</dbReference>
<dbReference type="GO" id="GO:0030026">
    <property type="term" value="P:intracellular manganese ion homeostasis"/>
    <property type="evidence" value="ECO:0007669"/>
    <property type="project" value="InterPro"/>
</dbReference>
<evidence type="ECO:0000313" key="6">
    <source>
        <dbReference type="EMBL" id="PJJ76064.1"/>
    </source>
</evidence>
<gene>
    <name evidence="6" type="ORF">BXY57_1663</name>
</gene>
<dbReference type="AlphaFoldDB" id="A0A2M9CVZ7"/>
<name>A0A2M9CVZ7_9BACT</name>